<dbReference type="Proteomes" id="UP001595945">
    <property type="component" value="Unassembled WGS sequence"/>
</dbReference>
<dbReference type="AlphaFoldDB" id="A0ABD5Q3H4"/>
<evidence type="ECO:0000313" key="3">
    <source>
        <dbReference type="Proteomes" id="UP001595945"/>
    </source>
</evidence>
<feature type="compositionally biased region" description="Acidic residues" evidence="1">
    <location>
        <begin position="1"/>
        <end position="11"/>
    </location>
</feature>
<sequence length="55" mass="6181">MSNDDFDEGDLPELARAHSEGDVTIRQIATLTGLPSEDVYERLTELYDEHDLGDD</sequence>
<organism evidence="2 3">
    <name type="scientific">Halorussus aquaticus</name>
    <dbReference type="NCBI Taxonomy" id="2953748"/>
    <lineage>
        <taxon>Archaea</taxon>
        <taxon>Methanobacteriati</taxon>
        <taxon>Methanobacteriota</taxon>
        <taxon>Stenosarchaea group</taxon>
        <taxon>Halobacteria</taxon>
        <taxon>Halobacteriales</taxon>
        <taxon>Haladaptataceae</taxon>
        <taxon>Halorussus</taxon>
    </lineage>
</organism>
<comment type="caution">
    <text evidence="2">The sequence shown here is derived from an EMBL/GenBank/DDBJ whole genome shotgun (WGS) entry which is preliminary data.</text>
</comment>
<dbReference type="EMBL" id="JBHSHT010000001">
    <property type="protein sequence ID" value="MFC4825061.1"/>
    <property type="molecule type" value="Genomic_DNA"/>
</dbReference>
<reference evidence="2 3" key="1">
    <citation type="journal article" date="2019" name="Int. J. Syst. Evol. Microbiol.">
        <title>The Global Catalogue of Microorganisms (GCM) 10K type strain sequencing project: providing services to taxonomists for standard genome sequencing and annotation.</title>
        <authorList>
            <consortium name="The Broad Institute Genomics Platform"/>
            <consortium name="The Broad Institute Genome Sequencing Center for Infectious Disease"/>
            <person name="Wu L."/>
            <person name="Ma J."/>
        </authorList>
    </citation>
    <scope>NUCLEOTIDE SEQUENCE [LARGE SCALE GENOMIC DNA]</scope>
    <source>
        <strain evidence="2 3">XZYJ18</strain>
    </source>
</reference>
<feature type="region of interest" description="Disordered" evidence="1">
    <location>
        <begin position="1"/>
        <end position="20"/>
    </location>
</feature>
<proteinExistence type="predicted"/>
<protein>
    <submittedName>
        <fullName evidence="2">Uncharacterized protein</fullName>
    </submittedName>
</protein>
<name>A0ABD5Q3H4_9EURY</name>
<dbReference type="RefSeq" id="WP_254269234.1">
    <property type="nucleotide sequence ID" value="NZ_CP100400.1"/>
</dbReference>
<dbReference type="GeneID" id="73044236"/>
<gene>
    <name evidence="2" type="ORF">ACFO9K_12405</name>
</gene>
<accession>A0ABD5Q3H4</accession>
<evidence type="ECO:0000313" key="2">
    <source>
        <dbReference type="EMBL" id="MFC4825061.1"/>
    </source>
</evidence>
<keyword evidence="3" id="KW-1185">Reference proteome</keyword>
<evidence type="ECO:0000256" key="1">
    <source>
        <dbReference type="SAM" id="MobiDB-lite"/>
    </source>
</evidence>